<protein>
    <submittedName>
        <fullName evidence="1">Uncharacterized protein</fullName>
    </submittedName>
</protein>
<name>A0A2G9RCQ3_AQUCT</name>
<proteinExistence type="predicted"/>
<reference evidence="1" key="1">
    <citation type="submission" date="2017-08" db="EMBL/GenBank/DDBJ databases">
        <title>Assembly of the North American Bullfrog Genome.</title>
        <authorList>
            <person name="Warren R.L."/>
            <person name="Vandervalk B.P."/>
            <person name="Kucuk E."/>
            <person name="Birol I."/>
            <person name="Helbing C."/>
            <person name="Pandoh P."/>
            <person name="Behsaz B."/>
            <person name="Mohamadi H."/>
            <person name="Chu J."/>
            <person name="Jackman S."/>
            <person name="Hammond S.A."/>
            <person name="Veldhoen N."/>
            <person name="Kirk H."/>
            <person name="Zhao Y."/>
            <person name="Coope R."/>
            <person name="Pleasance S."/>
            <person name="Moore R."/>
            <person name="Holt R."/>
        </authorList>
    </citation>
    <scope>NUCLEOTIDE SEQUENCE</scope>
    <source>
        <strain evidence="1">Bruno</strain>
        <tissue evidence="1">Liver</tissue>
    </source>
</reference>
<sequence>DKLFVPAQLSSAKFSHHLSAVIDSGAPSNFIDRDLAHRLQIPVTKLPIYNSCVASTSHVPLLQSYSDPDHNNASKCDSSLHNHVLLYDSVIAKDADKSIEFSTGHLFCQLPQPESSPPIGQTYPLSRSLEPCLETSSKSSEVKPPGLPLSLPVAKLPWTHSQANLSGSSTVATPYNAIQVVATLGDAI</sequence>
<feature type="non-terminal residue" evidence="1">
    <location>
        <position position="188"/>
    </location>
</feature>
<organism evidence="1">
    <name type="scientific">Aquarana catesbeiana</name>
    <name type="common">American bullfrog</name>
    <name type="synonym">Rana catesbeiana</name>
    <dbReference type="NCBI Taxonomy" id="8400"/>
    <lineage>
        <taxon>Eukaryota</taxon>
        <taxon>Metazoa</taxon>
        <taxon>Chordata</taxon>
        <taxon>Craniata</taxon>
        <taxon>Vertebrata</taxon>
        <taxon>Euteleostomi</taxon>
        <taxon>Amphibia</taxon>
        <taxon>Batrachia</taxon>
        <taxon>Anura</taxon>
        <taxon>Neobatrachia</taxon>
        <taxon>Ranoidea</taxon>
        <taxon>Ranidae</taxon>
        <taxon>Aquarana</taxon>
    </lineage>
</organism>
<evidence type="ECO:0000313" key="1">
    <source>
        <dbReference type="EMBL" id="PIO25650.1"/>
    </source>
</evidence>
<gene>
    <name evidence="1" type="ORF">AB205_0177900</name>
</gene>
<feature type="non-terminal residue" evidence="1">
    <location>
        <position position="1"/>
    </location>
</feature>
<dbReference type="AlphaFoldDB" id="A0A2G9RCQ3"/>
<dbReference type="EMBL" id="KV948681">
    <property type="protein sequence ID" value="PIO25650.1"/>
    <property type="molecule type" value="Genomic_DNA"/>
</dbReference>
<accession>A0A2G9RCQ3</accession>